<evidence type="ECO:0000313" key="1">
    <source>
        <dbReference type="EMBL" id="MRD48447.1"/>
    </source>
</evidence>
<organism evidence="1 2">
    <name type="scientific">Caenimonas koreensis DSM 17982</name>
    <dbReference type="NCBI Taxonomy" id="1121255"/>
    <lineage>
        <taxon>Bacteria</taxon>
        <taxon>Pseudomonadati</taxon>
        <taxon>Pseudomonadota</taxon>
        <taxon>Betaproteobacteria</taxon>
        <taxon>Burkholderiales</taxon>
        <taxon>Comamonadaceae</taxon>
        <taxon>Caenimonas</taxon>
    </lineage>
</organism>
<dbReference type="Pfam" id="PF13591">
    <property type="entry name" value="MerR_2"/>
    <property type="match status" value="1"/>
</dbReference>
<reference evidence="1 2" key="1">
    <citation type="submission" date="2019-11" db="EMBL/GenBank/DDBJ databases">
        <title>Caenimonas koreensis gen. nov., sp. nov., isolated from activated sludge.</title>
        <authorList>
            <person name="Seung H.R."/>
        </authorList>
    </citation>
    <scope>NUCLEOTIDE SEQUENCE [LARGE SCALE GENOMIC DNA]</scope>
    <source>
        <strain evidence="1 2">EMB320</strain>
    </source>
</reference>
<dbReference type="RefSeq" id="WP_153585771.1">
    <property type="nucleotide sequence ID" value="NZ_WJBU01000013.1"/>
</dbReference>
<sequence length="99" mass="10883">MTLETHHGELMDEAAFSSEELANACGVTLTWVHEHVQAGVLHVEAGSVQWRFGSSDLVRARRIAQLEATYDADPQLAALTADLIEEVAQLRRRLQLSGS</sequence>
<keyword evidence="2" id="KW-1185">Reference proteome</keyword>
<accession>A0A844BAF6</accession>
<dbReference type="AlphaFoldDB" id="A0A844BAF6"/>
<dbReference type="EMBL" id="WJBU01000013">
    <property type="protein sequence ID" value="MRD48447.1"/>
    <property type="molecule type" value="Genomic_DNA"/>
</dbReference>
<evidence type="ECO:0000313" key="2">
    <source>
        <dbReference type="Proteomes" id="UP000487350"/>
    </source>
</evidence>
<protein>
    <submittedName>
        <fullName evidence="1">MerR family transcriptional regulator</fullName>
    </submittedName>
</protein>
<gene>
    <name evidence="1" type="ORF">GHT07_14260</name>
</gene>
<dbReference type="Proteomes" id="UP000487350">
    <property type="component" value="Unassembled WGS sequence"/>
</dbReference>
<dbReference type="Gene3D" id="1.10.1660.10">
    <property type="match status" value="1"/>
</dbReference>
<comment type="caution">
    <text evidence="1">The sequence shown here is derived from an EMBL/GenBank/DDBJ whole genome shotgun (WGS) entry which is preliminary data.</text>
</comment>
<proteinExistence type="predicted"/>
<name>A0A844BAF6_9BURK</name>
<dbReference type="OrthoDB" id="9799091at2"/>